<dbReference type="EMBL" id="CM047949">
    <property type="protein sequence ID" value="KAI9896098.1"/>
    <property type="molecule type" value="Genomic_DNA"/>
</dbReference>
<proteinExistence type="predicted"/>
<evidence type="ECO:0000313" key="2">
    <source>
        <dbReference type="Proteomes" id="UP001163324"/>
    </source>
</evidence>
<protein>
    <submittedName>
        <fullName evidence="1">Uncharacterized protein</fullName>
    </submittedName>
</protein>
<organism evidence="1 2">
    <name type="scientific">Trichothecium roseum</name>
    <dbReference type="NCBI Taxonomy" id="47278"/>
    <lineage>
        <taxon>Eukaryota</taxon>
        <taxon>Fungi</taxon>
        <taxon>Dikarya</taxon>
        <taxon>Ascomycota</taxon>
        <taxon>Pezizomycotina</taxon>
        <taxon>Sordariomycetes</taxon>
        <taxon>Hypocreomycetidae</taxon>
        <taxon>Hypocreales</taxon>
        <taxon>Hypocreales incertae sedis</taxon>
        <taxon>Trichothecium</taxon>
    </lineage>
</organism>
<sequence length="514" mass="57977">MEVTPPRKEAQKGPSVTVVQADPIDELCSVLRECGTSQGFAQIKNLRQENATLREKLLGLRLAYRKNVEYLAENQNQLKGEKERNEEERRVEKVKREKIIEAKRVVEANLRTERDVLTAAKDRMDNLKREVERMSEQLEDKDNEALKLENMTKENDRLRSELSSKLEALRKCEESLAEAQENLATARSFVGDVTLLQDVKPELCEGLDDMFKVAHKLMSSTFGTDLEEDCLRSPNRWEALRTHYSIRSLIPVPSTNSAAAKRMRVAAALAVYSRALADHVLRPTSLLHSRDVDDALSLLARENPIQEAFFRAVFLNALPKQQEEVRRDGVARAIRDTSAILTGLVPRDKREAFVEGLEMVTRHVSDGWAVAQSLAEKVQPNFTFDFAEDWKDLPSRDPTWMPTAEAAQSGNGQDTTQREQQQPHHQPTHRGGVRIIWPSFVFTDSTTSTNEELPLQQGYILPRAQLSDAEDELARRAARRSARQGGASGVSPRKRSDSGVFFVQPSGPDGSEKQ</sequence>
<comment type="caution">
    <text evidence="1">The sequence shown here is derived from an EMBL/GenBank/DDBJ whole genome shotgun (WGS) entry which is preliminary data.</text>
</comment>
<name>A0ACC0UPS5_9HYPO</name>
<keyword evidence="2" id="KW-1185">Reference proteome</keyword>
<evidence type="ECO:0000313" key="1">
    <source>
        <dbReference type="EMBL" id="KAI9896098.1"/>
    </source>
</evidence>
<dbReference type="Proteomes" id="UP001163324">
    <property type="component" value="Chromosome 10"/>
</dbReference>
<accession>A0ACC0UPS5</accession>
<reference evidence="1" key="1">
    <citation type="submission" date="2022-10" db="EMBL/GenBank/DDBJ databases">
        <title>Complete Genome of Trichothecium roseum strain YXFP-22015, a Plant Pathogen Isolated from Citrus.</title>
        <authorList>
            <person name="Wang Y."/>
            <person name="Zhu L."/>
        </authorList>
    </citation>
    <scope>NUCLEOTIDE SEQUENCE</scope>
    <source>
        <strain evidence="1">YXFP-22015</strain>
    </source>
</reference>
<gene>
    <name evidence="1" type="ORF">N3K66_008998</name>
</gene>